<evidence type="ECO:0000313" key="1">
    <source>
        <dbReference type="EMBL" id="GAA4700606.1"/>
    </source>
</evidence>
<organism evidence="1 2">
    <name type="scientific">Promicromonospora umidemergens</name>
    <dbReference type="NCBI Taxonomy" id="629679"/>
    <lineage>
        <taxon>Bacteria</taxon>
        <taxon>Bacillati</taxon>
        <taxon>Actinomycetota</taxon>
        <taxon>Actinomycetes</taxon>
        <taxon>Micrococcales</taxon>
        <taxon>Promicromonosporaceae</taxon>
        <taxon>Promicromonospora</taxon>
    </lineage>
</organism>
<comment type="caution">
    <text evidence="1">The sequence shown here is derived from an EMBL/GenBank/DDBJ whole genome shotgun (WGS) entry which is preliminary data.</text>
</comment>
<reference evidence="2" key="1">
    <citation type="journal article" date="2019" name="Int. J. Syst. Evol. Microbiol.">
        <title>The Global Catalogue of Microorganisms (GCM) 10K type strain sequencing project: providing services to taxonomists for standard genome sequencing and annotation.</title>
        <authorList>
            <consortium name="The Broad Institute Genomics Platform"/>
            <consortium name="The Broad Institute Genome Sequencing Center for Infectious Disease"/>
            <person name="Wu L."/>
            <person name="Ma J."/>
        </authorList>
    </citation>
    <scope>NUCLEOTIDE SEQUENCE [LARGE SCALE GENOMIC DNA]</scope>
    <source>
        <strain evidence="2">JCM 17975</strain>
    </source>
</reference>
<dbReference type="EMBL" id="BAABHM010000011">
    <property type="protein sequence ID" value="GAA4700606.1"/>
    <property type="molecule type" value="Genomic_DNA"/>
</dbReference>
<keyword evidence="2" id="KW-1185">Reference proteome</keyword>
<protein>
    <submittedName>
        <fullName evidence="1">Uncharacterized protein</fullName>
    </submittedName>
</protein>
<dbReference type="RefSeq" id="WP_253867136.1">
    <property type="nucleotide sequence ID" value="NZ_BAABHM010000011.1"/>
</dbReference>
<evidence type="ECO:0000313" key="2">
    <source>
        <dbReference type="Proteomes" id="UP001500843"/>
    </source>
</evidence>
<proteinExistence type="predicted"/>
<accession>A0ABP8X4F4</accession>
<sequence>MSDTALPAAGEMETFSVIGELPRGEFGVSALQKVGVTDDELARMERGVIRASPAEDATMVDDPNDPYQIIATWNDNRGTALSMRWGNSSWGWLKVSNKHNLTTAAARTTTKYPESRVVESASAIRYRTPVHRVECRFGVCQVVETKTVRVIANPIRLSDGKAKGVITAYCEGVVWCPDWVKNAINT</sequence>
<name>A0ABP8X4F4_9MICO</name>
<dbReference type="Proteomes" id="UP001500843">
    <property type="component" value="Unassembled WGS sequence"/>
</dbReference>
<gene>
    <name evidence="1" type="ORF">GCM10023198_21800</name>
</gene>